<dbReference type="STRING" id="1908237.BEN47_01700"/>
<proteinExistence type="predicted"/>
<accession>A0A1G1T5X3</accession>
<sequence>MPVATFSNNAFPLEYRADLGILIGRWLHALPPPELQGTYEAMLDAAKAHGSCRFWLLDLRRRPLAGPDLNEWFREQFSPQIASALGGPLFTAYLAGPHQRLAAESAEMELHLRHAATLDSYPLFYDDEAEAVIWLTDQQERAGVRTAEKASAE</sequence>
<name>A0A1G1T5X3_9BACT</name>
<dbReference type="Proteomes" id="UP000176294">
    <property type="component" value="Unassembled WGS sequence"/>
</dbReference>
<keyword evidence="2" id="KW-1185">Reference proteome</keyword>
<evidence type="ECO:0000313" key="2">
    <source>
        <dbReference type="Proteomes" id="UP000176294"/>
    </source>
</evidence>
<protein>
    <recommendedName>
        <fullName evidence="3">STAS/SEC14 domain-containing protein</fullName>
    </recommendedName>
</protein>
<dbReference type="AlphaFoldDB" id="A0A1G1T5X3"/>
<reference evidence="1 2" key="1">
    <citation type="submission" date="2016-08" db="EMBL/GenBank/DDBJ databases">
        <title>Hymenobacter coccineus sp. nov., Hymenobacter lapidarius sp. nov. and Hymenobacter glacialis sp. nov., isolated from Antarctic soil.</title>
        <authorList>
            <person name="Sedlacek I."/>
            <person name="Kralova S."/>
            <person name="Kyrova K."/>
            <person name="Maslanova I."/>
            <person name="Stankova E."/>
            <person name="Vrbovska V."/>
            <person name="Nemec M."/>
            <person name="Bartak M."/>
            <person name="Svec P."/>
            <person name="Busse H.-J."/>
            <person name="Pantucek R."/>
        </authorList>
    </citation>
    <scope>NUCLEOTIDE SEQUENCE [LARGE SCALE GENOMIC DNA]</scope>
    <source>
        <strain evidence="1 2">CCM 8643</strain>
    </source>
</reference>
<organism evidence="1 2">
    <name type="scientific">Hymenobacter lapidarius</name>
    <dbReference type="NCBI Taxonomy" id="1908237"/>
    <lineage>
        <taxon>Bacteria</taxon>
        <taxon>Pseudomonadati</taxon>
        <taxon>Bacteroidota</taxon>
        <taxon>Cytophagia</taxon>
        <taxon>Cytophagales</taxon>
        <taxon>Hymenobacteraceae</taxon>
        <taxon>Hymenobacter</taxon>
    </lineage>
</organism>
<evidence type="ECO:0000313" key="1">
    <source>
        <dbReference type="EMBL" id="OGX86291.1"/>
    </source>
</evidence>
<dbReference type="EMBL" id="MDZB01000098">
    <property type="protein sequence ID" value="OGX86291.1"/>
    <property type="molecule type" value="Genomic_DNA"/>
</dbReference>
<comment type="caution">
    <text evidence="1">The sequence shown here is derived from an EMBL/GenBank/DDBJ whole genome shotgun (WGS) entry which is preliminary data.</text>
</comment>
<evidence type="ECO:0008006" key="3">
    <source>
        <dbReference type="Google" id="ProtNLM"/>
    </source>
</evidence>
<gene>
    <name evidence="1" type="ORF">BEN47_01700</name>
</gene>